<dbReference type="GO" id="GO:0004029">
    <property type="term" value="F:aldehyde dehydrogenase (NAD+) activity"/>
    <property type="evidence" value="ECO:0007669"/>
    <property type="project" value="TreeGrafter"/>
</dbReference>
<evidence type="ECO:0000256" key="2">
    <source>
        <dbReference type="ARBA" id="ARBA00023002"/>
    </source>
</evidence>
<comment type="caution">
    <text evidence="4">The sequence shown here is derived from an EMBL/GenBank/DDBJ whole genome shotgun (WGS) entry which is preliminary data.</text>
</comment>
<dbReference type="Gene3D" id="3.40.605.10">
    <property type="entry name" value="Aldehyde Dehydrogenase, Chain A, domain 1"/>
    <property type="match status" value="1"/>
</dbReference>
<dbReference type="InterPro" id="IPR016163">
    <property type="entry name" value="Ald_DH_C"/>
</dbReference>
<proteinExistence type="inferred from homology"/>
<keyword evidence="2" id="KW-0560">Oxidoreductase</keyword>
<dbReference type="EMBL" id="AZBU02000003">
    <property type="protein sequence ID" value="TKR88321.1"/>
    <property type="molecule type" value="Genomic_DNA"/>
</dbReference>
<feature type="domain" description="Aldehyde dehydrogenase" evidence="3">
    <location>
        <begin position="5"/>
        <end position="312"/>
    </location>
</feature>
<reference evidence="4 5" key="1">
    <citation type="journal article" date="2015" name="Genome Biol.">
        <title>Comparative genomics of Steinernema reveals deeply conserved gene regulatory networks.</title>
        <authorList>
            <person name="Dillman A.R."/>
            <person name="Macchietto M."/>
            <person name="Porter C.F."/>
            <person name="Rogers A."/>
            <person name="Williams B."/>
            <person name="Antoshechkin I."/>
            <person name="Lee M.M."/>
            <person name="Goodwin Z."/>
            <person name="Lu X."/>
            <person name="Lewis E.E."/>
            <person name="Goodrich-Blair H."/>
            <person name="Stock S.P."/>
            <person name="Adams B.J."/>
            <person name="Sternberg P.W."/>
            <person name="Mortazavi A."/>
        </authorList>
    </citation>
    <scope>NUCLEOTIDE SEQUENCE [LARGE SCALE GENOMIC DNA]</scope>
    <source>
        <strain evidence="4 5">ALL</strain>
    </source>
</reference>
<sequence>MDFGKLVAVQREYFNSGATKNLATRKEHLNTLKKCCSENADKICEAIHKDLRRNPAITKQMEIYGSIGEIDYLLAHLDEWAAPQKVAHTPAITDGDIPLIVKDPLGVVLIIGPWNYPAVLFFRPVAAALAAGNTAIVKPSEIASHTSNVLADIVPKYFDKKVVAVVEGAVDETTALLKERFDHILYTGAPPVGKIVMAAAAKHLTPVTLELGGKCPVVVADDADVQLAAKKLASTKWLNCGQTCIAPDYVLTSSKVKGKLVEELKKCIEENFSKDPKASPMYSRMVNQRHFDRVKGVLDKSAGQVLYKGGEYDRNDVFILLP</sequence>
<dbReference type="Gene3D" id="3.40.309.10">
    <property type="entry name" value="Aldehyde Dehydrogenase, Chain A, domain 2"/>
    <property type="match status" value="1"/>
</dbReference>
<dbReference type="InterPro" id="IPR016161">
    <property type="entry name" value="Ald_DH/histidinol_DH"/>
</dbReference>
<dbReference type="PANTHER" id="PTHR43570:SF16">
    <property type="entry name" value="ALDEHYDE DEHYDROGENASE TYPE III, ISOFORM Q"/>
    <property type="match status" value="1"/>
</dbReference>
<dbReference type="InterPro" id="IPR016162">
    <property type="entry name" value="Ald_DH_N"/>
</dbReference>
<dbReference type="Pfam" id="PF00171">
    <property type="entry name" value="Aldedh"/>
    <property type="match status" value="1"/>
</dbReference>
<dbReference type="Proteomes" id="UP000298663">
    <property type="component" value="Unassembled WGS sequence"/>
</dbReference>
<accession>A0A4U5NYA9</accession>
<name>A0A4U5NYA9_STECR</name>
<reference evidence="4 5" key="2">
    <citation type="journal article" date="2019" name="G3 (Bethesda)">
        <title>Hybrid Assembly of the Genome of the Entomopathogenic Nematode Steinernema carpocapsae Identifies the X-Chromosome.</title>
        <authorList>
            <person name="Serra L."/>
            <person name="Macchietto M."/>
            <person name="Macias-Munoz A."/>
            <person name="McGill C.J."/>
            <person name="Rodriguez I.M."/>
            <person name="Rodriguez B."/>
            <person name="Murad R."/>
            <person name="Mortazavi A."/>
        </authorList>
    </citation>
    <scope>NUCLEOTIDE SEQUENCE [LARGE SCALE GENOMIC DNA]</scope>
    <source>
        <strain evidence="4 5">ALL</strain>
    </source>
</reference>
<dbReference type="SUPFAM" id="SSF53720">
    <property type="entry name" value="ALDH-like"/>
    <property type="match status" value="1"/>
</dbReference>
<evidence type="ECO:0000313" key="5">
    <source>
        <dbReference type="Proteomes" id="UP000298663"/>
    </source>
</evidence>
<keyword evidence="5" id="KW-1185">Reference proteome</keyword>
<dbReference type="GO" id="GO:0006081">
    <property type="term" value="P:aldehyde metabolic process"/>
    <property type="evidence" value="ECO:0007669"/>
    <property type="project" value="InterPro"/>
</dbReference>
<evidence type="ECO:0000259" key="3">
    <source>
        <dbReference type="Pfam" id="PF00171"/>
    </source>
</evidence>
<evidence type="ECO:0000256" key="1">
    <source>
        <dbReference type="ARBA" id="ARBA00009986"/>
    </source>
</evidence>
<dbReference type="FunFam" id="3.40.605.10:FF:000004">
    <property type="entry name" value="Aldehyde dehydrogenase"/>
    <property type="match status" value="1"/>
</dbReference>
<dbReference type="GO" id="GO:0005737">
    <property type="term" value="C:cytoplasm"/>
    <property type="evidence" value="ECO:0007669"/>
    <property type="project" value="TreeGrafter"/>
</dbReference>
<gene>
    <name evidence="4" type="ORF">L596_012580</name>
</gene>
<dbReference type="InterPro" id="IPR015590">
    <property type="entry name" value="Aldehyde_DH_dom"/>
</dbReference>
<dbReference type="OrthoDB" id="440325at2759"/>
<dbReference type="InterPro" id="IPR012394">
    <property type="entry name" value="Aldehyde_DH_NAD(P)"/>
</dbReference>
<comment type="similarity">
    <text evidence="1">Belongs to the aldehyde dehydrogenase family.</text>
</comment>
<dbReference type="AlphaFoldDB" id="A0A4U5NYA9"/>
<organism evidence="4 5">
    <name type="scientific">Steinernema carpocapsae</name>
    <name type="common">Entomopathogenic nematode</name>
    <dbReference type="NCBI Taxonomy" id="34508"/>
    <lineage>
        <taxon>Eukaryota</taxon>
        <taxon>Metazoa</taxon>
        <taxon>Ecdysozoa</taxon>
        <taxon>Nematoda</taxon>
        <taxon>Chromadorea</taxon>
        <taxon>Rhabditida</taxon>
        <taxon>Tylenchina</taxon>
        <taxon>Panagrolaimomorpha</taxon>
        <taxon>Strongyloidoidea</taxon>
        <taxon>Steinernematidae</taxon>
        <taxon>Steinernema</taxon>
    </lineage>
</organism>
<dbReference type="PANTHER" id="PTHR43570">
    <property type="entry name" value="ALDEHYDE DEHYDROGENASE"/>
    <property type="match status" value="1"/>
</dbReference>
<evidence type="ECO:0000313" key="4">
    <source>
        <dbReference type="EMBL" id="TKR88321.1"/>
    </source>
</evidence>
<dbReference type="STRING" id="34508.A0A4U5NYA9"/>
<protein>
    <recommendedName>
        <fullName evidence="3">Aldehyde dehydrogenase domain-containing protein</fullName>
    </recommendedName>
</protein>